<dbReference type="InterPro" id="IPR011990">
    <property type="entry name" value="TPR-like_helical_dom_sf"/>
</dbReference>
<dbReference type="SMART" id="SM00028">
    <property type="entry name" value="TPR"/>
    <property type="match status" value="4"/>
</dbReference>
<evidence type="ECO:0000256" key="4">
    <source>
        <dbReference type="SAM" id="MobiDB-lite"/>
    </source>
</evidence>
<dbReference type="RefSeq" id="WP_132879562.1">
    <property type="nucleotide sequence ID" value="NZ_SLXQ01000013.1"/>
</dbReference>
<dbReference type="GO" id="GO:0006620">
    <property type="term" value="P:post-translational protein targeting to endoplasmic reticulum membrane"/>
    <property type="evidence" value="ECO:0007669"/>
    <property type="project" value="TreeGrafter"/>
</dbReference>
<dbReference type="Gene3D" id="1.25.40.10">
    <property type="entry name" value="Tetratricopeptide repeat domain"/>
    <property type="match status" value="1"/>
</dbReference>
<dbReference type="GO" id="GO:0016020">
    <property type="term" value="C:membrane"/>
    <property type="evidence" value="ECO:0007669"/>
    <property type="project" value="TreeGrafter"/>
</dbReference>
<gene>
    <name evidence="6" type="ORF">EV191_113125</name>
</gene>
<feature type="transmembrane region" description="Helical" evidence="5">
    <location>
        <begin position="225"/>
        <end position="245"/>
    </location>
</feature>
<evidence type="ECO:0000256" key="1">
    <source>
        <dbReference type="ARBA" id="ARBA00022737"/>
    </source>
</evidence>
<dbReference type="InterPro" id="IPR047150">
    <property type="entry name" value="SGT"/>
</dbReference>
<dbReference type="OrthoDB" id="3686302at2"/>
<feature type="repeat" description="TPR" evidence="3">
    <location>
        <begin position="147"/>
        <end position="180"/>
    </location>
</feature>
<keyword evidence="5" id="KW-1133">Transmembrane helix</keyword>
<feature type="transmembrane region" description="Helical" evidence="5">
    <location>
        <begin position="322"/>
        <end position="341"/>
    </location>
</feature>
<keyword evidence="2 3" id="KW-0802">TPR repeat</keyword>
<dbReference type="InterPro" id="IPR019734">
    <property type="entry name" value="TPR_rpt"/>
</dbReference>
<accession>A0A4V2SSI0</accession>
<keyword evidence="7" id="KW-1185">Reference proteome</keyword>
<evidence type="ECO:0000256" key="5">
    <source>
        <dbReference type="SAM" id="Phobius"/>
    </source>
</evidence>
<protein>
    <submittedName>
        <fullName evidence="6">Uncharacterized protein</fullName>
    </submittedName>
</protein>
<name>A0A4V2SSI0_9PSEU</name>
<dbReference type="AlphaFoldDB" id="A0A4V2SSI0"/>
<comment type="caution">
    <text evidence="6">The sequence shown here is derived from an EMBL/GenBank/DDBJ whole genome shotgun (WGS) entry which is preliminary data.</text>
</comment>
<evidence type="ECO:0000256" key="2">
    <source>
        <dbReference type="ARBA" id="ARBA00022803"/>
    </source>
</evidence>
<dbReference type="Proteomes" id="UP000294911">
    <property type="component" value="Unassembled WGS sequence"/>
</dbReference>
<sequence>MSEQTASVLARAADLTAAGDAASAIRLLRGLLDIEDANAEVWCRLAAAQLEIEEPTAALRSAGQALRRTTAADRTGQAWAHRLRSLALVELGRRGEAISAAREAVRTEPRNWRTHITLADCLLTDERTVADALRAAQQAVRLAPEHSRPYEVLGEAAERFGDPEGAEDAYQTARALDPQSELAIEGLTRLRADQPPPRAPDRPARVAQSLPPGPRADTHRAFGGLLRRLGAWLAGGSMLLMLAGMPNPTRLLAWFGLGLLLVCLLVAGGALRAFPGVSRWRPKYWWQGSVLLMIGAGTLAGALLLLASWTTLLALDLAATRLLTLALCCAAATGVIGYLTGPHRTRRSGRKG</sequence>
<evidence type="ECO:0000256" key="3">
    <source>
        <dbReference type="PROSITE-ProRule" id="PRU00339"/>
    </source>
</evidence>
<evidence type="ECO:0000313" key="7">
    <source>
        <dbReference type="Proteomes" id="UP000294911"/>
    </source>
</evidence>
<dbReference type="SUPFAM" id="SSF48452">
    <property type="entry name" value="TPR-like"/>
    <property type="match status" value="1"/>
</dbReference>
<dbReference type="Pfam" id="PF13432">
    <property type="entry name" value="TPR_16"/>
    <property type="match status" value="2"/>
</dbReference>
<keyword evidence="1" id="KW-0677">Repeat</keyword>
<organism evidence="6 7">
    <name type="scientific">Tamaricihabitans halophyticus</name>
    <dbReference type="NCBI Taxonomy" id="1262583"/>
    <lineage>
        <taxon>Bacteria</taxon>
        <taxon>Bacillati</taxon>
        <taxon>Actinomycetota</taxon>
        <taxon>Actinomycetes</taxon>
        <taxon>Pseudonocardiales</taxon>
        <taxon>Pseudonocardiaceae</taxon>
        <taxon>Tamaricihabitans</taxon>
    </lineage>
</organism>
<dbReference type="PROSITE" id="PS50005">
    <property type="entry name" value="TPR"/>
    <property type="match status" value="1"/>
</dbReference>
<dbReference type="GO" id="GO:0072380">
    <property type="term" value="C:TRC complex"/>
    <property type="evidence" value="ECO:0007669"/>
    <property type="project" value="TreeGrafter"/>
</dbReference>
<feature type="transmembrane region" description="Helical" evidence="5">
    <location>
        <begin position="251"/>
        <end position="274"/>
    </location>
</feature>
<dbReference type="PANTHER" id="PTHR45831:SF2">
    <property type="entry name" value="LD24721P"/>
    <property type="match status" value="1"/>
</dbReference>
<dbReference type="PANTHER" id="PTHR45831">
    <property type="entry name" value="LD24721P"/>
    <property type="match status" value="1"/>
</dbReference>
<keyword evidence="5" id="KW-0812">Transmembrane</keyword>
<feature type="transmembrane region" description="Helical" evidence="5">
    <location>
        <begin position="286"/>
        <end position="310"/>
    </location>
</feature>
<evidence type="ECO:0000313" key="6">
    <source>
        <dbReference type="EMBL" id="TCP46846.1"/>
    </source>
</evidence>
<dbReference type="EMBL" id="SLXQ01000013">
    <property type="protein sequence ID" value="TCP46846.1"/>
    <property type="molecule type" value="Genomic_DNA"/>
</dbReference>
<dbReference type="GO" id="GO:0060090">
    <property type="term" value="F:molecular adaptor activity"/>
    <property type="evidence" value="ECO:0007669"/>
    <property type="project" value="TreeGrafter"/>
</dbReference>
<keyword evidence="5" id="KW-0472">Membrane</keyword>
<proteinExistence type="predicted"/>
<feature type="region of interest" description="Disordered" evidence="4">
    <location>
        <begin position="189"/>
        <end position="216"/>
    </location>
</feature>
<reference evidence="6 7" key="1">
    <citation type="submission" date="2019-03" db="EMBL/GenBank/DDBJ databases">
        <title>Genomic Encyclopedia of Type Strains, Phase IV (KMG-IV): sequencing the most valuable type-strain genomes for metagenomic binning, comparative biology and taxonomic classification.</title>
        <authorList>
            <person name="Goeker M."/>
        </authorList>
    </citation>
    <scope>NUCLEOTIDE SEQUENCE [LARGE SCALE GENOMIC DNA]</scope>
    <source>
        <strain evidence="6 7">DSM 45765</strain>
    </source>
</reference>